<reference evidence="3" key="1">
    <citation type="journal article" date="2020" name="Stud. Mycol.">
        <title>101 Dothideomycetes genomes: a test case for predicting lifestyles and emergence of pathogens.</title>
        <authorList>
            <person name="Haridas S."/>
            <person name="Albert R."/>
            <person name="Binder M."/>
            <person name="Bloem J."/>
            <person name="Labutti K."/>
            <person name="Salamov A."/>
            <person name="Andreopoulos B."/>
            <person name="Baker S."/>
            <person name="Barry K."/>
            <person name="Bills G."/>
            <person name="Bluhm B."/>
            <person name="Cannon C."/>
            <person name="Castanera R."/>
            <person name="Culley D."/>
            <person name="Daum C."/>
            <person name="Ezra D."/>
            <person name="Gonzalez J."/>
            <person name="Henrissat B."/>
            <person name="Kuo A."/>
            <person name="Liang C."/>
            <person name="Lipzen A."/>
            <person name="Lutzoni F."/>
            <person name="Magnuson J."/>
            <person name="Mondo S."/>
            <person name="Nolan M."/>
            <person name="Ohm R."/>
            <person name="Pangilinan J."/>
            <person name="Park H.-J."/>
            <person name="Ramirez L."/>
            <person name="Alfaro M."/>
            <person name="Sun H."/>
            <person name="Tritt A."/>
            <person name="Yoshinaga Y."/>
            <person name="Zwiers L.-H."/>
            <person name="Turgeon B."/>
            <person name="Goodwin S."/>
            <person name="Spatafora J."/>
            <person name="Crous P."/>
            <person name="Grigoriev I."/>
        </authorList>
    </citation>
    <scope>NUCLEOTIDE SEQUENCE</scope>
    <source>
        <strain evidence="3">CBS 122368</strain>
    </source>
</reference>
<proteinExistence type="predicted"/>
<evidence type="ECO:0000313" key="3">
    <source>
        <dbReference type="EMBL" id="KAF2243273.1"/>
    </source>
</evidence>
<name>A0A6A6I053_9PLEO</name>
<feature type="region of interest" description="Disordered" evidence="1">
    <location>
        <begin position="64"/>
        <end position="86"/>
    </location>
</feature>
<dbReference type="EMBL" id="ML987205">
    <property type="protein sequence ID" value="KAF2243273.1"/>
    <property type="molecule type" value="Genomic_DNA"/>
</dbReference>
<organism evidence="3 4">
    <name type="scientific">Trematosphaeria pertusa</name>
    <dbReference type="NCBI Taxonomy" id="390896"/>
    <lineage>
        <taxon>Eukaryota</taxon>
        <taxon>Fungi</taxon>
        <taxon>Dikarya</taxon>
        <taxon>Ascomycota</taxon>
        <taxon>Pezizomycotina</taxon>
        <taxon>Dothideomycetes</taxon>
        <taxon>Pleosporomycetidae</taxon>
        <taxon>Pleosporales</taxon>
        <taxon>Massarineae</taxon>
        <taxon>Trematosphaeriaceae</taxon>
        <taxon>Trematosphaeria</taxon>
    </lineage>
</organism>
<keyword evidence="2" id="KW-1133">Transmembrane helix</keyword>
<feature type="compositionally biased region" description="Basic and acidic residues" evidence="1">
    <location>
        <begin position="109"/>
        <end position="118"/>
    </location>
</feature>
<protein>
    <submittedName>
        <fullName evidence="3">Uncharacterized protein</fullName>
    </submittedName>
</protein>
<keyword evidence="4" id="KW-1185">Reference proteome</keyword>
<evidence type="ECO:0000256" key="2">
    <source>
        <dbReference type="SAM" id="Phobius"/>
    </source>
</evidence>
<dbReference type="GeneID" id="54580502"/>
<dbReference type="RefSeq" id="XP_033678277.1">
    <property type="nucleotide sequence ID" value="XM_033827172.1"/>
</dbReference>
<evidence type="ECO:0000313" key="4">
    <source>
        <dbReference type="Proteomes" id="UP000800094"/>
    </source>
</evidence>
<feature type="compositionally biased region" description="Basic residues" evidence="1">
    <location>
        <begin position="64"/>
        <end position="79"/>
    </location>
</feature>
<evidence type="ECO:0000256" key="1">
    <source>
        <dbReference type="SAM" id="MobiDB-lite"/>
    </source>
</evidence>
<accession>A0A6A6I053</accession>
<sequence>MSATPGVQALISYSRNAWKKLLESPTARRIIDLEPEIYPILTFLLLSAIITAIRVSISLCTKAWRKRHPEPPTRPRRRSSSAYPPGMQVDALLKKWETQGMDPPFVMEGNRRPHRDVEGLGNGLRRR</sequence>
<keyword evidence="2" id="KW-0472">Membrane</keyword>
<feature type="transmembrane region" description="Helical" evidence="2">
    <location>
        <begin position="37"/>
        <end position="57"/>
    </location>
</feature>
<feature type="region of interest" description="Disordered" evidence="1">
    <location>
        <begin position="103"/>
        <end position="127"/>
    </location>
</feature>
<dbReference type="Proteomes" id="UP000800094">
    <property type="component" value="Unassembled WGS sequence"/>
</dbReference>
<gene>
    <name evidence="3" type="ORF">BU26DRAFT_509810</name>
</gene>
<keyword evidence="2" id="KW-0812">Transmembrane</keyword>
<dbReference type="AlphaFoldDB" id="A0A6A6I053"/>